<evidence type="ECO:0000313" key="1">
    <source>
        <dbReference type="EMBL" id="GMR43547.1"/>
    </source>
</evidence>
<name>A0AAN5CGK3_9BILA</name>
<protein>
    <submittedName>
        <fullName evidence="1">Uncharacterized protein</fullName>
    </submittedName>
</protein>
<dbReference type="Proteomes" id="UP001328107">
    <property type="component" value="Unassembled WGS sequence"/>
</dbReference>
<proteinExistence type="predicted"/>
<dbReference type="EMBL" id="BTRK01000003">
    <property type="protein sequence ID" value="GMR43547.1"/>
    <property type="molecule type" value="Genomic_DNA"/>
</dbReference>
<accession>A0AAN5CGK3</accession>
<feature type="non-terminal residue" evidence="1">
    <location>
        <position position="1"/>
    </location>
</feature>
<reference evidence="2" key="1">
    <citation type="submission" date="2022-10" db="EMBL/GenBank/DDBJ databases">
        <title>Genome assembly of Pristionchus species.</title>
        <authorList>
            <person name="Yoshida K."/>
            <person name="Sommer R.J."/>
        </authorList>
    </citation>
    <scope>NUCLEOTIDE SEQUENCE [LARGE SCALE GENOMIC DNA]</scope>
    <source>
        <strain evidence="2">RS5460</strain>
    </source>
</reference>
<feature type="non-terminal residue" evidence="1">
    <location>
        <position position="77"/>
    </location>
</feature>
<keyword evidence="2" id="KW-1185">Reference proteome</keyword>
<comment type="caution">
    <text evidence="1">The sequence shown here is derived from an EMBL/GenBank/DDBJ whole genome shotgun (WGS) entry which is preliminary data.</text>
</comment>
<organism evidence="1 2">
    <name type="scientific">Pristionchus mayeri</name>
    <dbReference type="NCBI Taxonomy" id="1317129"/>
    <lineage>
        <taxon>Eukaryota</taxon>
        <taxon>Metazoa</taxon>
        <taxon>Ecdysozoa</taxon>
        <taxon>Nematoda</taxon>
        <taxon>Chromadorea</taxon>
        <taxon>Rhabditida</taxon>
        <taxon>Rhabditina</taxon>
        <taxon>Diplogasteromorpha</taxon>
        <taxon>Diplogasteroidea</taxon>
        <taxon>Neodiplogasteridae</taxon>
        <taxon>Pristionchus</taxon>
    </lineage>
</organism>
<gene>
    <name evidence="1" type="ORF">PMAYCL1PPCAC_13742</name>
</gene>
<dbReference type="AlphaFoldDB" id="A0AAN5CGK3"/>
<sequence length="77" mass="8946">SFEILHTCLSNVQHSSQSQMNSPFSEDVRFRFQKRLSVLYEHLMHRQCLHFLQGSFSPFVKHLSLAHSDGWPYGGVP</sequence>
<evidence type="ECO:0000313" key="2">
    <source>
        <dbReference type="Proteomes" id="UP001328107"/>
    </source>
</evidence>